<reference evidence="1" key="1">
    <citation type="submission" date="2021-06" db="EMBL/GenBank/DDBJ databases">
        <title>Sequencing of actinobacteria type strains.</title>
        <authorList>
            <person name="Nguyen G.-S."/>
            <person name="Wentzel A."/>
        </authorList>
    </citation>
    <scope>NUCLEOTIDE SEQUENCE</scope>
    <source>
        <strain evidence="1">P38-E01</strain>
    </source>
</reference>
<dbReference type="EMBL" id="JAELVF020000001">
    <property type="protein sequence ID" value="MBU7598623.1"/>
    <property type="molecule type" value="Genomic_DNA"/>
</dbReference>
<accession>A0A949N970</accession>
<keyword evidence="2" id="KW-1185">Reference proteome</keyword>
<dbReference type="Proteomes" id="UP000694501">
    <property type="component" value="Unassembled WGS sequence"/>
</dbReference>
<sequence length="121" mass="13587">MTSLKLTAFEAETLLRGAVIFKFEGDESADTFAGSPFSAGSLKSLLASIVATHTEEGRPGRAEAWRETYRLAGNISRWEWVAKRTTSHPRWNSLTESEKRAWTEVLAAPYRLEDGDHERLC</sequence>
<protein>
    <submittedName>
        <fullName evidence="1">Uncharacterized protein</fullName>
    </submittedName>
</protein>
<proteinExistence type="predicted"/>
<dbReference type="RefSeq" id="WP_211040972.1">
    <property type="nucleotide sequence ID" value="NZ_JAELVF020000001.1"/>
</dbReference>
<organism evidence="1 2">
    <name type="scientific">Streptomyces tardus</name>
    <dbReference type="NCBI Taxonomy" id="2780544"/>
    <lineage>
        <taxon>Bacteria</taxon>
        <taxon>Bacillati</taxon>
        <taxon>Actinomycetota</taxon>
        <taxon>Actinomycetes</taxon>
        <taxon>Kitasatosporales</taxon>
        <taxon>Streptomycetaceae</taxon>
        <taxon>Streptomyces</taxon>
    </lineage>
</organism>
<dbReference type="AlphaFoldDB" id="A0A949N970"/>
<comment type="caution">
    <text evidence="1">The sequence shown here is derived from an EMBL/GenBank/DDBJ whole genome shotgun (WGS) entry which is preliminary data.</text>
</comment>
<name>A0A949N970_9ACTN</name>
<evidence type="ECO:0000313" key="1">
    <source>
        <dbReference type="EMBL" id="MBU7598623.1"/>
    </source>
</evidence>
<evidence type="ECO:0000313" key="2">
    <source>
        <dbReference type="Proteomes" id="UP000694501"/>
    </source>
</evidence>
<gene>
    <name evidence="1" type="ORF">JGS22_013610</name>
</gene>